<feature type="domain" description="Aldehyde oxidase/xanthine dehydrogenase a/b hammerhead" evidence="1">
    <location>
        <begin position="26"/>
        <end position="132"/>
    </location>
</feature>
<dbReference type="SUPFAM" id="SSF56003">
    <property type="entry name" value="Molybdenum cofactor-binding domain"/>
    <property type="match status" value="1"/>
</dbReference>
<proteinExistence type="predicted"/>
<evidence type="ECO:0000259" key="1">
    <source>
        <dbReference type="SMART" id="SM01008"/>
    </source>
</evidence>
<dbReference type="PANTHER" id="PTHR45444">
    <property type="entry name" value="XANTHINE DEHYDROGENASE"/>
    <property type="match status" value="1"/>
</dbReference>
<dbReference type="SUPFAM" id="SSF54665">
    <property type="entry name" value="CO dehydrogenase molybdoprotein N-domain-like"/>
    <property type="match status" value="1"/>
</dbReference>
<sequence>MSLHERPDAAPVGEAIPHESAALHVTGHALYTDDLGVRLQNLLHAWPVGSPHAHARVTGLDTQGAHAVPGVVRVLTAADVPGVNDAGVKGDEPLFPTVAMYHGHPVAWVLADSEDAARLGAAAVQVSYEPLPSVITVREAIAQDAFQGAQSTLSRGDVTVGFEQAAHVFTGEFDIGGQEHFYLETNAALAHVDEAGQVFIQSSTQHPTETQEITAHVLGLPSSFVTVQCLRMGGGFGGKEMQPHGYAAVAALGATLTGRPVRLRLNRTLDMTQTGKRHPFHAAWKAGFDADGRFTALEVTLTSDGGWSLDLSEPVMARALCHLDNAYFIPHVHARGRIARTNKTSQTAFRGFGGPQGMLVTEDILGRVAPLLGLDAHELRARNFYQPGEATPYGQPVRHAERMHDLWAQLLARSDFQARRAQVEAFNAAHPHRKRGLSVTPVKFGISFNFTAYNQAGALVHVYKDGSVLINHGGTEMGQGLHTKMMQVAATALGVPLSSVRLAPTRTDKVPNTSATAASSGADLNGGAVKDACDQIRANLAAVAAGTLGVHPDDVRFEAGRVFPIGHPDRSLDWKTLVHDAYHLRTQLWAAGFYRTPGLHWDRVAMQGEPFKYFSYGASVTEVEVDGFTGAYRVRRADLLHDVGDSLSPLIDLGQVEGGYVQGLGWLTLEELRWDESDGPNRGRLQTQSASTYKLPSFSELPEQFNVGLLERATESGVVYGSKAVGEPPLMLAISAREALREACAAFGPPGRSTLLNSPATPEAVYWALHEARTARREEVPGD</sequence>
<dbReference type="EC" id="1.17.1.4" evidence="2"/>
<organism evidence="2 3">
    <name type="scientific">Deinococcus aquaticus</name>
    <dbReference type="NCBI Taxonomy" id="328692"/>
    <lineage>
        <taxon>Bacteria</taxon>
        <taxon>Thermotogati</taxon>
        <taxon>Deinococcota</taxon>
        <taxon>Deinococci</taxon>
        <taxon>Deinococcales</taxon>
        <taxon>Deinococcaceae</taxon>
        <taxon>Deinococcus</taxon>
    </lineage>
</organism>
<dbReference type="RefSeq" id="WP_273991020.1">
    <property type="nucleotide sequence ID" value="NZ_BAABQT010000004.1"/>
</dbReference>
<evidence type="ECO:0000313" key="3">
    <source>
        <dbReference type="Proteomes" id="UP001217044"/>
    </source>
</evidence>
<evidence type="ECO:0000313" key="2">
    <source>
        <dbReference type="EMBL" id="WDA60237.1"/>
    </source>
</evidence>
<dbReference type="InterPro" id="IPR016208">
    <property type="entry name" value="Ald_Oxase/xanthine_DH-like"/>
</dbReference>
<dbReference type="PANTHER" id="PTHR45444:SF3">
    <property type="entry name" value="XANTHINE DEHYDROGENASE"/>
    <property type="match status" value="1"/>
</dbReference>
<dbReference type="InterPro" id="IPR000674">
    <property type="entry name" value="Ald_Oxase/Xan_DH_a/b"/>
</dbReference>
<dbReference type="Gene3D" id="3.30.365.10">
    <property type="entry name" value="Aldehyde oxidase/xanthine dehydrogenase, molybdopterin binding domain"/>
    <property type="match status" value="4"/>
</dbReference>
<dbReference type="NCBIfam" id="TIGR02965">
    <property type="entry name" value="xanthine_xdhB"/>
    <property type="match status" value="1"/>
</dbReference>
<dbReference type="EMBL" id="CP115166">
    <property type="protein sequence ID" value="WDA60237.1"/>
    <property type="molecule type" value="Genomic_DNA"/>
</dbReference>
<protein>
    <submittedName>
        <fullName evidence="2">Xanthine dehydrogenase molybdopterin binding subunit</fullName>
        <ecNumber evidence="2">1.17.1.4</ecNumber>
    </submittedName>
</protein>
<dbReference type="Proteomes" id="UP001217044">
    <property type="component" value="Plasmid pDATS01"/>
</dbReference>
<name>A0ABY7V4W9_9DEIO</name>
<keyword evidence="3" id="KW-1185">Reference proteome</keyword>
<dbReference type="Pfam" id="PF20256">
    <property type="entry name" value="MoCoBD_2"/>
    <property type="match status" value="1"/>
</dbReference>
<dbReference type="InterPro" id="IPR008274">
    <property type="entry name" value="AldOxase/xan_DH_MoCoBD1"/>
</dbReference>
<accession>A0ABY7V4W9</accession>
<geneLocation type="plasmid" evidence="2 3">
    <name>pDATS01</name>
</geneLocation>
<dbReference type="SMART" id="SM01008">
    <property type="entry name" value="Ald_Xan_dh_C"/>
    <property type="match status" value="1"/>
</dbReference>
<dbReference type="InterPro" id="IPR037165">
    <property type="entry name" value="AldOxase/xan_DH_Mopterin-bd_sf"/>
</dbReference>
<dbReference type="InterPro" id="IPR014309">
    <property type="entry name" value="Xanthine_DH_Mopterin-bd_su"/>
</dbReference>
<keyword evidence="2" id="KW-0614">Plasmid</keyword>
<dbReference type="InterPro" id="IPR046867">
    <property type="entry name" value="AldOxase/xan_DH_MoCoBD2"/>
</dbReference>
<keyword evidence="2" id="KW-0560">Oxidoreductase</keyword>
<dbReference type="InterPro" id="IPR036856">
    <property type="entry name" value="Ald_Oxase/Xan_DH_a/b_sf"/>
</dbReference>
<gene>
    <name evidence="2" type="primary">xdhB</name>
    <name evidence="2" type="ORF">M8445_16215</name>
</gene>
<dbReference type="Pfam" id="PF01315">
    <property type="entry name" value="Ald_Xan_dh_C"/>
    <property type="match status" value="1"/>
</dbReference>
<reference evidence="2 3" key="1">
    <citation type="submission" date="2022-12" db="EMBL/GenBank/DDBJ databases">
        <title>Genome Sequence of Deinococcus aquaticus Type Strain PB314.</title>
        <authorList>
            <person name="Albert C."/>
            <person name="Hill J."/>
            <person name="Boren L."/>
            <person name="Scholz-Ng S."/>
            <person name="Fatema N."/>
            <person name="Grosso R."/>
            <person name="Soboslay E."/>
            <person name="Tuohy J."/>
        </authorList>
    </citation>
    <scope>NUCLEOTIDE SEQUENCE [LARGE SCALE GENOMIC DNA]</scope>
    <source>
        <strain evidence="2 3">PB-314</strain>
        <plasmid evidence="2 3">pDATS01</plasmid>
    </source>
</reference>
<dbReference type="Gene3D" id="3.90.1170.50">
    <property type="entry name" value="Aldehyde oxidase/xanthine dehydrogenase, a/b hammerhead"/>
    <property type="match status" value="1"/>
</dbReference>
<dbReference type="Pfam" id="PF02738">
    <property type="entry name" value="MoCoBD_1"/>
    <property type="match status" value="1"/>
</dbReference>
<dbReference type="GO" id="GO:0004854">
    <property type="term" value="F:xanthine dehydrogenase activity"/>
    <property type="evidence" value="ECO:0007669"/>
    <property type="project" value="UniProtKB-EC"/>
</dbReference>